<evidence type="ECO:0000256" key="12">
    <source>
        <dbReference type="ARBA" id="ARBA00034000"/>
    </source>
</evidence>
<evidence type="ECO:0000259" key="15">
    <source>
        <dbReference type="SMART" id="SM00936"/>
    </source>
</evidence>
<dbReference type="EMBL" id="JBHSBV010000007">
    <property type="protein sequence ID" value="MFC4202802.1"/>
    <property type="molecule type" value="Genomic_DNA"/>
</dbReference>
<name>A0ABV8P388_9BURK</name>
<dbReference type="Gene3D" id="3.40.710.10">
    <property type="entry name" value="DD-peptidase/beta-lactamase superfamily"/>
    <property type="match status" value="1"/>
</dbReference>
<comment type="catalytic activity">
    <reaction evidence="12">
        <text>Preferential cleavage: (Ac)2-L-Lys-D-Ala-|-D-Ala. Also transpeptidation of peptidyl-alanyl moieties that are N-acyl substituents of D-alanine.</text>
        <dbReference type="EC" id="3.4.16.4"/>
    </reaction>
</comment>
<evidence type="ECO:0000256" key="10">
    <source>
        <dbReference type="ARBA" id="ARBA00022984"/>
    </source>
</evidence>
<accession>A0ABV8P388</accession>
<keyword evidence="8 16" id="KW-0378">Hydrolase</keyword>
<evidence type="ECO:0000256" key="2">
    <source>
        <dbReference type="ARBA" id="ARBA00004752"/>
    </source>
</evidence>
<keyword evidence="10" id="KW-0573">Peptidoglycan synthesis</keyword>
<dbReference type="RefSeq" id="WP_376810989.1">
    <property type="nucleotide sequence ID" value="NZ_JAHTBN010000006.1"/>
</dbReference>
<keyword evidence="6" id="KW-0645">Protease</keyword>
<evidence type="ECO:0000256" key="6">
    <source>
        <dbReference type="ARBA" id="ARBA00022670"/>
    </source>
</evidence>
<evidence type="ECO:0000256" key="8">
    <source>
        <dbReference type="ARBA" id="ARBA00022801"/>
    </source>
</evidence>
<keyword evidence="5 16" id="KW-0121">Carboxypeptidase</keyword>
<evidence type="ECO:0000256" key="9">
    <source>
        <dbReference type="ARBA" id="ARBA00022960"/>
    </source>
</evidence>
<evidence type="ECO:0000313" key="16">
    <source>
        <dbReference type="EMBL" id="MFC4202802.1"/>
    </source>
</evidence>
<dbReference type="InterPro" id="IPR015956">
    <property type="entry name" value="Peniciliin-bd_prot_C_sf"/>
</dbReference>
<dbReference type="PRINTS" id="PR00725">
    <property type="entry name" value="DADACBPTASE1"/>
</dbReference>
<dbReference type="Pfam" id="PF07943">
    <property type="entry name" value="PBP5_C"/>
    <property type="match status" value="1"/>
</dbReference>
<dbReference type="InterPro" id="IPR001967">
    <property type="entry name" value="Peptidase_S11_N"/>
</dbReference>
<evidence type="ECO:0000256" key="3">
    <source>
        <dbReference type="ARBA" id="ARBA00007164"/>
    </source>
</evidence>
<evidence type="ECO:0000256" key="1">
    <source>
        <dbReference type="ARBA" id="ARBA00003217"/>
    </source>
</evidence>
<sequence>MKKLIMNLCVALGCAGAASAWADAAMPAPAPAPAIAAKAWLLLDAQSGQVMAEQNADERIEPASLTKIMTAYLVFQAIKDHRLDKQQIVTVSQRAWKIAPGSSKMFLKPGDKVSVDQLLDGLLVQSGNDAAVALAEAVSGSVEAFVTRMNQTAQAMGLTGTHFANPNGLPNPGTYSNARDLATLSRRLIQDFPVLYKGYDTTRQFTYDHITQRNRNGLLWLDPTVDGLKTGHTESAGYCLIASALRPEGSVQRRLISVVLGTASGKARTQESMTLLNWGFQNFETVRLYNKGQVVATPRVWKGQLKEVKVGFDHDIYLTLPRSARIEGVPTVTTTGPLIAPIADHAPVATLHATIDGKALNLPLIALDGVPQAGLLGRTWDSVALWVAQLRG</sequence>
<keyword evidence="7 14" id="KW-0732">Signal</keyword>
<dbReference type="PANTHER" id="PTHR21581">
    <property type="entry name" value="D-ALANYL-D-ALANINE CARBOXYPEPTIDASE"/>
    <property type="match status" value="1"/>
</dbReference>
<dbReference type="SUPFAM" id="SSF56601">
    <property type="entry name" value="beta-lactamase/transpeptidase-like"/>
    <property type="match status" value="1"/>
</dbReference>
<feature type="signal peptide" evidence="14">
    <location>
        <begin position="1"/>
        <end position="22"/>
    </location>
</feature>
<dbReference type="Gene3D" id="2.60.410.10">
    <property type="entry name" value="D-Ala-D-Ala carboxypeptidase, C-terminal domain"/>
    <property type="match status" value="1"/>
</dbReference>
<keyword evidence="17" id="KW-1185">Reference proteome</keyword>
<proteinExistence type="inferred from homology"/>
<dbReference type="SMART" id="SM00936">
    <property type="entry name" value="PBP5_C"/>
    <property type="match status" value="1"/>
</dbReference>
<comment type="function">
    <text evidence="1">Removes C-terminal D-alanyl residues from sugar-peptide cell wall precursors.</text>
</comment>
<evidence type="ECO:0000256" key="4">
    <source>
        <dbReference type="ARBA" id="ARBA00012448"/>
    </source>
</evidence>
<evidence type="ECO:0000256" key="13">
    <source>
        <dbReference type="RuleBase" id="RU004016"/>
    </source>
</evidence>
<dbReference type="InterPro" id="IPR037167">
    <property type="entry name" value="Peptidase_S11_C_sf"/>
</dbReference>
<dbReference type="EC" id="3.4.16.4" evidence="4"/>
<gene>
    <name evidence="16" type="ORF">ACFOY1_17760</name>
</gene>
<dbReference type="InterPro" id="IPR012338">
    <property type="entry name" value="Beta-lactam/transpept-like"/>
</dbReference>
<comment type="caution">
    <text evidence="16">The sequence shown here is derived from an EMBL/GenBank/DDBJ whole genome shotgun (WGS) entry which is preliminary data.</text>
</comment>
<comment type="similarity">
    <text evidence="3 13">Belongs to the peptidase S11 family.</text>
</comment>
<evidence type="ECO:0000256" key="7">
    <source>
        <dbReference type="ARBA" id="ARBA00022729"/>
    </source>
</evidence>
<keyword evidence="11" id="KW-0961">Cell wall biogenesis/degradation</keyword>
<reference evidence="17" key="1">
    <citation type="journal article" date="2019" name="Int. J. Syst. Evol. Microbiol.">
        <title>The Global Catalogue of Microorganisms (GCM) 10K type strain sequencing project: providing services to taxonomists for standard genome sequencing and annotation.</title>
        <authorList>
            <consortium name="The Broad Institute Genomics Platform"/>
            <consortium name="The Broad Institute Genome Sequencing Center for Infectious Disease"/>
            <person name="Wu L."/>
            <person name="Ma J."/>
        </authorList>
    </citation>
    <scope>NUCLEOTIDE SEQUENCE [LARGE SCALE GENOMIC DNA]</scope>
    <source>
        <strain evidence="17">LMG 24813</strain>
    </source>
</reference>
<evidence type="ECO:0000313" key="17">
    <source>
        <dbReference type="Proteomes" id="UP001595848"/>
    </source>
</evidence>
<protein>
    <recommendedName>
        <fullName evidence="4">serine-type D-Ala-D-Ala carboxypeptidase</fullName>
        <ecNumber evidence="4">3.4.16.4</ecNumber>
    </recommendedName>
</protein>
<dbReference type="Proteomes" id="UP001595848">
    <property type="component" value="Unassembled WGS sequence"/>
</dbReference>
<dbReference type="GO" id="GO:0004180">
    <property type="term" value="F:carboxypeptidase activity"/>
    <property type="evidence" value="ECO:0007669"/>
    <property type="project" value="UniProtKB-KW"/>
</dbReference>
<feature type="domain" description="Peptidase S11 D-Ala-D-Ala carboxypeptidase A C-terminal" evidence="15">
    <location>
        <begin position="283"/>
        <end position="372"/>
    </location>
</feature>
<comment type="pathway">
    <text evidence="2">Cell wall biogenesis; peptidoglycan biosynthesis.</text>
</comment>
<evidence type="ECO:0000256" key="11">
    <source>
        <dbReference type="ARBA" id="ARBA00023316"/>
    </source>
</evidence>
<feature type="chain" id="PRO_5045849120" description="serine-type D-Ala-D-Ala carboxypeptidase" evidence="14">
    <location>
        <begin position="23"/>
        <end position="392"/>
    </location>
</feature>
<dbReference type="InterPro" id="IPR018044">
    <property type="entry name" value="Peptidase_S11"/>
</dbReference>
<keyword evidence="9" id="KW-0133">Cell shape</keyword>
<dbReference type="InterPro" id="IPR012907">
    <property type="entry name" value="Peptidase_S11_C"/>
</dbReference>
<evidence type="ECO:0000256" key="5">
    <source>
        <dbReference type="ARBA" id="ARBA00022645"/>
    </source>
</evidence>
<evidence type="ECO:0000256" key="14">
    <source>
        <dbReference type="SAM" id="SignalP"/>
    </source>
</evidence>
<dbReference type="PANTHER" id="PTHR21581:SF6">
    <property type="entry name" value="TRAFFICKING PROTEIN PARTICLE COMPLEX SUBUNIT 12"/>
    <property type="match status" value="1"/>
</dbReference>
<organism evidence="16 17">
    <name type="scientific">Candidimonas humi</name>
    <dbReference type="NCBI Taxonomy" id="683355"/>
    <lineage>
        <taxon>Bacteria</taxon>
        <taxon>Pseudomonadati</taxon>
        <taxon>Pseudomonadota</taxon>
        <taxon>Betaproteobacteria</taxon>
        <taxon>Burkholderiales</taxon>
        <taxon>Alcaligenaceae</taxon>
        <taxon>Candidimonas</taxon>
    </lineage>
</organism>
<dbReference type="Pfam" id="PF00768">
    <property type="entry name" value="Peptidase_S11"/>
    <property type="match status" value="1"/>
</dbReference>
<dbReference type="SUPFAM" id="SSF69189">
    <property type="entry name" value="Penicillin-binding protein associated domain"/>
    <property type="match status" value="1"/>
</dbReference>